<accession>A0A3T2V0X4</accession>
<gene>
    <name evidence="1" type="ORF">DK174_21425</name>
</gene>
<dbReference type="EMBL" id="AAAAHL010000233">
    <property type="protein sequence ID" value="EAA0484355.1"/>
    <property type="molecule type" value="Genomic_DNA"/>
</dbReference>
<dbReference type="InterPro" id="IPR036162">
    <property type="entry name" value="Resolvase-like_N_sf"/>
</dbReference>
<feature type="non-terminal residue" evidence="1">
    <location>
        <position position="63"/>
    </location>
</feature>
<name>A0A3T2V0X4_SHIFL</name>
<reference evidence="1" key="1">
    <citation type="submission" date="2018-05" db="EMBL/GenBank/DDBJ databases">
        <authorList>
            <person name="Ashton P.M."/>
            <person name="Dallman T."/>
            <person name="Nair S."/>
            <person name="De Pinna E."/>
            <person name="Peters T."/>
            <person name="Grant K."/>
        </authorList>
    </citation>
    <scope>NUCLEOTIDE SEQUENCE [LARGE SCALE GENOMIC DNA]</scope>
    <source>
        <strain evidence="1">397720</strain>
    </source>
</reference>
<dbReference type="Proteomes" id="UP000839563">
    <property type="component" value="Unassembled WGS sequence"/>
</dbReference>
<evidence type="ECO:0000313" key="1">
    <source>
        <dbReference type="EMBL" id="EAA0484355.1"/>
    </source>
</evidence>
<proteinExistence type="predicted"/>
<protein>
    <submittedName>
        <fullName evidence="1">Recombinase family protein</fullName>
    </submittedName>
</protein>
<sequence length="63" mass="7248">MRKVYSYIRFSSTKQAFGDSHRRQSKAIQDWLASHPDHILDESLSFEDLGRSAFHGDHLKEGG</sequence>
<dbReference type="GO" id="GO:0000150">
    <property type="term" value="F:DNA strand exchange activity"/>
    <property type="evidence" value="ECO:0007669"/>
    <property type="project" value="InterPro"/>
</dbReference>
<dbReference type="GO" id="GO:0003677">
    <property type="term" value="F:DNA binding"/>
    <property type="evidence" value="ECO:0007669"/>
    <property type="project" value="InterPro"/>
</dbReference>
<organism evidence="1">
    <name type="scientific">Shigella flexneri</name>
    <dbReference type="NCBI Taxonomy" id="623"/>
    <lineage>
        <taxon>Bacteria</taxon>
        <taxon>Pseudomonadati</taxon>
        <taxon>Pseudomonadota</taxon>
        <taxon>Gammaproteobacteria</taxon>
        <taxon>Enterobacterales</taxon>
        <taxon>Enterobacteriaceae</taxon>
        <taxon>Shigella</taxon>
    </lineage>
</organism>
<dbReference type="Gene3D" id="3.40.50.1390">
    <property type="entry name" value="Resolvase, N-terminal catalytic domain"/>
    <property type="match status" value="1"/>
</dbReference>
<comment type="caution">
    <text evidence="1">The sequence shown here is derived from an EMBL/GenBank/DDBJ whole genome shotgun (WGS) entry which is preliminary data.</text>
</comment>
<dbReference type="AlphaFoldDB" id="A0A3T2V0X4"/>